<keyword evidence="1" id="KW-1185">Reference proteome</keyword>
<sequence length="53" mass="5408">LALDDASTKPRTGQTLQSSWSLLAPHPLVGVDVYLMHGLSAAAGTLASEGVTC</sequence>
<organism evidence="1 2">
    <name type="scientific">Heligmosomoides polygyrus</name>
    <name type="common">Parasitic roundworm</name>
    <dbReference type="NCBI Taxonomy" id="6339"/>
    <lineage>
        <taxon>Eukaryota</taxon>
        <taxon>Metazoa</taxon>
        <taxon>Ecdysozoa</taxon>
        <taxon>Nematoda</taxon>
        <taxon>Chromadorea</taxon>
        <taxon>Rhabditida</taxon>
        <taxon>Rhabditina</taxon>
        <taxon>Rhabditomorpha</taxon>
        <taxon>Strongyloidea</taxon>
        <taxon>Heligmosomidae</taxon>
        <taxon>Heligmosomoides</taxon>
    </lineage>
</organism>
<evidence type="ECO:0000313" key="1">
    <source>
        <dbReference type="Proteomes" id="UP000050761"/>
    </source>
</evidence>
<proteinExistence type="predicted"/>
<name>A0A183GVG5_HELPZ</name>
<dbReference type="AlphaFoldDB" id="A0A183GVG5"/>
<dbReference type="Proteomes" id="UP000050761">
    <property type="component" value="Unassembled WGS sequence"/>
</dbReference>
<evidence type="ECO:0000313" key="2">
    <source>
        <dbReference type="WBParaSite" id="HPBE_0002668501-mRNA-1"/>
    </source>
</evidence>
<accession>A0A183GVG5</accession>
<dbReference type="WBParaSite" id="HPBE_0002668501-mRNA-1">
    <property type="protein sequence ID" value="HPBE_0002668501-mRNA-1"/>
    <property type="gene ID" value="HPBE_0002668501"/>
</dbReference>
<protein>
    <submittedName>
        <fullName evidence="2">Glycosyl transferase</fullName>
    </submittedName>
</protein>
<reference evidence="2" key="1">
    <citation type="submission" date="2019-09" db="UniProtKB">
        <authorList>
            <consortium name="WormBaseParasite"/>
        </authorList>
    </citation>
    <scope>IDENTIFICATION</scope>
</reference>